<comment type="caution">
    <text evidence="2">The sequence shown here is derived from an EMBL/GenBank/DDBJ whole genome shotgun (WGS) entry which is preliminary data.</text>
</comment>
<dbReference type="EMBL" id="AVOT02028376">
    <property type="protein sequence ID" value="MBW0520849.1"/>
    <property type="molecule type" value="Genomic_DNA"/>
</dbReference>
<keyword evidence="3" id="KW-1185">Reference proteome</keyword>
<evidence type="ECO:0008006" key="4">
    <source>
        <dbReference type="Google" id="ProtNLM"/>
    </source>
</evidence>
<gene>
    <name evidence="2" type="ORF">O181_060564</name>
</gene>
<evidence type="ECO:0000313" key="3">
    <source>
        <dbReference type="Proteomes" id="UP000765509"/>
    </source>
</evidence>
<evidence type="ECO:0000256" key="1">
    <source>
        <dbReference type="SAM" id="SignalP"/>
    </source>
</evidence>
<evidence type="ECO:0000313" key="2">
    <source>
        <dbReference type="EMBL" id="MBW0520849.1"/>
    </source>
</evidence>
<name>A0A9Q3EGK9_9BASI</name>
<organism evidence="2 3">
    <name type="scientific">Austropuccinia psidii MF-1</name>
    <dbReference type="NCBI Taxonomy" id="1389203"/>
    <lineage>
        <taxon>Eukaryota</taxon>
        <taxon>Fungi</taxon>
        <taxon>Dikarya</taxon>
        <taxon>Basidiomycota</taxon>
        <taxon>Pucciniomycotina</taxon>
        <taxon>Pucciniomycetes</taxon>
        <taxon>Pucciniales</taxon>
        <taxon>Sphaerophragmiaceae</taxon>
        <taxon>Austropuccinia</taxon>
    </lineage>
</organism>
<feature type="signal peptide" evidence="1">
    <location>
        <begin position="1"/>
        <end position="28"/>
    </location>
</feature>
<reference evidence="2" key="1">
    <citation type="submission" date="2021-03" db="EMBL/GenBank/DDBJ databases">
        <title>Draft genome sequence of rust myrtle Austropuccinia psidii MF-1, a brazilian biotype.</title>
        <authorList>
            <person name="Quecine M.C."/>
            <person name="Pachon D.M.R."/>
            <person name="Bonatelli M.L."/>
            <person name="Correr F.H."/>
            <person name="Franceschini L.M."/>
            <person name="Leite T.F."/>
            <person name="Margarido G.R.A."/>
            <person name="Almeida C.A."/>
            <person name="Ferrarezi J.A."/>
            <person name="Labate C.A."/>
        </authorList>
    </citation>
    <scope>NUCLEOTIDE SEQUENCE</scope>
    <source>
        <strain evidence="2">MF-1</strain>
    </source>
</reference>
<accession>A0A9Q3EGK9</accession>
<sequence length="146" mass="16440">MVSKTYSLKISLFISALFFDLFCTPSQADYICNFEYSSTSFAYSRSRCVSTQAQAPKITYACDVNSCRAQRFSTCYEVSKDSKGFHINFSKTVQPERIQSYRAARNPLYFEGYSDALPRGSSTVPPLAMCLPPISYARCTICTINK</sequence>
<keyword evidence="1" id="KW-0732">Signal</keyword>
<proteinExistence type="predicted"/>
<dbReference type="AlphaFoldDB" id="A0A9Q3EGK9"/>
<dbReference type="Proteomes" id="UP000765509">
    <property type="component" value="Unassembled WGS sequence"/>
</dbReference>
<feature type="chain" id="PRO_5040362929" description="Secreted protein" evidence="1">
    <location>
        <begin position="29"/>
        <end position="146"/>
    </location>
</feature>
<protein>
    <recommendedName>
        <fullName evidence="4">Secreted protein</fullName>
    </recommendedName>
</protein>